<reference evidence="2 3" key="1">
    <citation type="submission" date="2016-10" db="EMBL/GenBank/DDBJ databases">
        <authorList>
            <person name="de Groot N.N."/>
        </authorList>
    </citation>
    <scope>NUCLEOTIDE SEQUENCE [LARGE SCALE GENOMIC DNA]</scope>
    <source>
        <strain evidence="2 3">DSM 43357</strain>
    </source>
</reference>
<protein>
    <submittedName>
        <fullName evidence="2">Uncharacterized protein</fullName>
    </submittedName>
</protein>
<organism evidence="2 3">
    <name type="scientific">Nonomuraea pusilla</name>
    <dbReference type="NCBI Taxonomy" id="46177"/>
    <lineage>
        <taxon>Bacteria</taxon>
        <taxon>Bacillati</taxon>
        <taxon>Actinomycetota</taxon>
        <taxon>Actinomycetes</taxon>
        <taxon>Streptosporangiales</taxon>
        <taxon>Streptosporangiaceae</taxon>
        <taxon>Nonomuraea</taxon>
    </lineage>
</organism>
<sequence length="123" mass="13403">MKKIAVMTGLIMLAGLGTLAGLGASAASGDGVERRDVSKEQYATLLGQCRYADTQSAREQCRTNVRETYRIGRTDRELDCRTYSGVTVCGTLTLGASERACVQDSVSKGLTYRRAEVECYVYE</sequence>
<feature type="signal peptide" evidence="1">
    <location>
        <begin position="1"/>
        <end position="20"/>
    </location>
</feature>
<dbReference type="Proteomes" id="UP000198953">
    <property type="component" value="Unassembled WGS sequence"/>
</dbReference>
<evidence type="ECO:0000313" key="3">
    <source>
        <dbReference type="Proteomes" id="UP000198953"/>
    </source>
</evidence>
<keyword evidence="3" id="KW-1185">Reference proteome</keyword>
<keyword evidence="1" id="KW-0732">Signal</keyword>
<feature type="chain" id="PRO_5039377651" evidence="1">
    <location>
        <begin position="21"/>
        <end position="123"/>
    </location>
</feature>
<accession>A0A1H8DYW5</accession>
<gene>
    <name evidence="2" type="ORF">SAMN05660976_06852</name>
</gene>
<evidence type="ECO:0000313" key="2">
    <source>
        <dbReference type="EMBL" id="SEN12403.1"/>
    </source>
</evidence>
<evidence type="ECO:0000256" key="1">
    <source>
        <dbReference type="SAM" id="SignalP"/>
    </source>
</evidence>
<dbReference type="EMBL" id="FOBF01000022">
    <property type="protein sequence ID" value="SEN12403.1"/>
    <property type="molecule type" value="Genomic_DNA"/>
</dbReference>
<name>A0A1H8DYW5_9ACTN</name>
<dbReference type="STRING" id="46177.SAMN05660976_06852"/>
<dbReference type="AlphaFoldDB" id="A0A1H8DYW5"/>
<proteinExistence type="predicted"/>